<dbReference type="Gene3D" id="3.40.50.150">
    <property type="entry name" value="Vaccinia Virus protein VP39"/>
    <property type="match status" value="1"/>
</dbReference>
<feature type="compositionally biased region" description="Basic and acidic residues" evidence="1">
    <location>
        <begin position="265"/>
        <end position="283"/>
    </location>
</feature>
<proteinExistence type="predicted"/>
<dbReference type="RefSeq" id="WP_310912444.1">
    <property type="nucleotide sequence ID" value="NZ_JAVLVT010000005.1"/>
</dbReference>
<evidence type="ECO:0000313" key="3">
    <source>
        <dbReference type="Proteomes" id="UP001250214"/>
    </source>
</evidence>
<name>A0ABU2H8G8_9ACTN</name>
<evidence type="ECO:0000256" key="1">
    <source>
        <dbReference type="SAM" id="MobiDB-lite"/>
    </source>
</evidence>
<dbReference type="GO" id="GO:0032259">
    <property type="term" value="P:methylation"/>
    <property type="evidence" value="ECO:0007669"/>
    <property type="project" value="UniProtKB-KW"/>
</dbReference>
<feature type="region of interest" description="Disordered" evidence="1">
    <location>
        <begin position="254"/>
        <end position="283"/>
    </location>
</feature>
<keyword evidence="3" id="KW-1185">Reference proteome</keyword>
<dbReference type="EC" id="2.1.1.-" evidence="2"/>
<sequence length="283" mass="31246">MSETPFPPKNDTELHTWPPEIDMSTPSVARGYDALLGGKDNFEVDRQAMEQLKQAAPECEWMAHSNRGFLGRAVDMVARSGVRQFLDLGSGLPTAENTHEIAQRVDAGARVVYVDNDPIVLAHGRALLASDPETTTVLSADLCDIETVLNDTETRRLIDFDQPVCIMIVSLLHCLPDEADPFGVIARYMDRVPTGSYLVFSHIVSDDAAAAQRFTDIVHGFGTPWGRVRSPEEAERVFEGLQVLEPGVVEASTWRNGDIPPSSRPRQDDKKLWEHAGVARKEG</sequence>
<dbReference type="InterPro" id="IPR029063">
    <property type="entry name" value="SAM-dependent_MTases_sf"/>
</dbReference>
<comment type="caution">
    <text evidence="2">The sequence shown here is derived from an EMBL/GenBank/DDBJ whole genome shotgun (WGS) entry which is preliminary data.</text>
</comment>
<gene>
    <name evidence="2" type="ORF">RIF23_11305</name>
</gene>
<accession>A0ABU2H8G8</accession>
<keyword evidence="2" id="KW-0489">Methyltransferase</keyword>
<dbReference type="SUPFAM" id="SSF53335">
    <property type="entry name" value="S-adenosyl-L-methionine-dependent methyltransferases"/>
    <property type="match status" value="1"/>
</dbReference>
<keyword evidence="2" id="KW-0808">Transferase</keyword>
<dbReference type="Proteomes" id="UP001250214">
    <property type="component" value="Unassembled WGS sequence"/>
</dbReference>
<organism evidence="2 3">
    <name type="scientific">Lipingzhangella rawalii</name>
    <dbReference type="NCBI Taxonomy" id="2055835"/>
    <lineage>
        <taxon>Bacteria</taxon>
        <taxon>Bacillati</taxon>
        <taxon>Actinomycetota</taxon>
        <taxon>Actinomycetes</taxon>
        <taxon>Streptosporangiales</taxon>
        <taxon>Nocardiopsidaceae</taxon>
        <taxon>Lipingzhangella</taxon>
    </lineage>
</organism>
<protein>
    <submittedName>
        <fullName evidence="2">SAM-dependent methyltransferase</fullName>
        <ecNumber evidence="2">2.1.1.-</ecNumber>
    </submittedName>
</protein>
<dbReference type="InterPro" id="IPR006764">
    <property type="entry name" value="SAM_dep_MeTrfase_SAV2177_type"/>
</dbReference>
<dbReference type="CDD" id="cd02440">
    <property type="entry name" value="AdoMet_MTases"/>
    <property type="match status" value="1"/>
</dbReference>
<dbReference type="PIRSF" id="PIRSF017393">
    <property type="entry name" value="MTase_SAV2177"/>
    <property type="match status" value="1"/>
</dbReference>
<dbReference type="Pfam" id="PF04672">
    <property type="entry name" value="Methyltransf_19"/>
    <property type="match status" value="1"/>
</dbReference>
<dbReference type="GO" id="GO:0008168">
    <property type="term" value="F:methyltransferase activity"/>
    <property type="evidence" value="ECO:0007669"/>
    <property type="project" value="UniProtKB-KW"/>
</dbReference>
<evidence type="ECO:0000313" key="2">
    <source>
        <dbReference type="EMBL" id="MDS1270889.1"/>
    </source>
</evidence>
<dbReference type="EMBL" id="JAVLVT010000005">
    <property type="protein sequence ID" value="MDS1270889.1"/>
    <property type="molecule type" value="Genomic_DNA"/>
</dbReference>
<reference evidence="3" key="1">
    <citation type="submission" date="2023-07" db="EMBL/GenBank/DDBJ databases">
        <title>Novel species in the genus Lipingzhangella isolated from Sambhar Salt Lake.</title>
        <authorList>
            <person name="Jiya N."/>
            <person name="Kajale S."/>
            <person name="Sharma A."/>
        </authorList>
    </citation>
    <scope>NUCLEOTIDE SEQUENCE [LARGE SCALE GENOMIC DNA]</scope>
    <source>
        <strain evidence="3">LS1_29</strain>
    </source>
</reference>
<feature type="region of interest" description="Disordered" evidence="1">
    <location>
        <begin position="1"/>
        <end position="23"/>
    </location>
</feature>